<dbReference type="GeneID" id="96953800"/>
<keyword evidence="1" id="KW-0812">Transmembrane</keyword>
<proteinExistence type="predicted"/>
<evidence type="ECO:0000313" key="3">
    <source>
        <dbReference type="Proteomes" id="UP001596434"/>
    </source>
</evidence>
<feature type="transmembrane region" description="Helical" evidence="1">
    <location>
        <begin position="136"/>
        <end position="157"/>
    </location>
</feature>
<feature type="transmembrane region" description="Helical" evidence="1">
    <location>
        <begin position="109"/>
        <end position="130"/>
    </location>
</feature>
<protein>
    <submittedName>
        <fullName evidence="2">Uncharacterized protein</fullName>
    </submittedName>
</protein>
<keyword evidence="1" id="KW-0472">Membrane</keyword>
<feature type="transmembrane region" description="Helical" evidence="1">
    <location>
        <begin position="178"/>
        <end position="199"/>
    </location>
</feature>
<evidence type="ECO:0000256" key="1">
    <source>
        <dbReference type="SAM" id="Phobius"/>
    </source>
</evidence>
<comment type="caution">
    <text evidence="2">The sequence shown here is derived from an EMBL/GenBank/DDBJ whole genome shotgun (WGS) entry which is preliminary data.</text>
</comment>
<feature type="transmembrane region" description="Helical" evidence="1">
    <location>
        <begin position="67"/>
        <end position="88"/>
    </location>
</feature>
<reference evidence="2 3" key="1">
    <citation type="journal article" date="2019" name="Int. J. Syst. Evol. Microbiol.">
        <title>The Global Catalogue of Microorganisms (GCM) 10K type strain sequencing project: providing services to taxonomists for standard genome sequencing and annotation.</title>
        <authorList>
            <consortium name="The Broad Institute Genomics Platform"/>
            <consortium name="The Broad Institute Genome Sequencing Center for Infectious Disease"/>
            <person name="Wu L."/>
            <person name="Ma J."/>
        </authorList>
    </citation>
    <scope>NUCLEOTIDE SEQUENCE [LARGE SCALE GENOMIC DNA]</scope>
    <source>
        <strain evidence="2 3">GX21</strain>
    </source>
</reference>
<dbReference type="EMBL" id="JBHTAT010000001">
    <property type="protein sequence ID" value="MFC7255440.1"/>
    <property type="molecule type" value="Genomic_DNA"/>
</dbReference>
<dbReference type="AlphaFoldDB" id="A0ABD5ZYN5"/>
<feature type="transmembrane region" description="Helical" evidence="1">
    <location>
        <begin position="221"/>
        <end position="245"/>
    </location>
</feature>
<sequence length="272" mass="30392">MVDRSENTDDARVDFRVVEAAESWISGLDVFLFDNRHLFTLIGVFGAFSIYLREADLPATGPDEVPLANLVSFFGFGIVLLLFLLILIKLYSKMLSPDEGDLLLRPENVPYLVFFLFLLPIILTLMHYLSTFPASAAAFWFSFVYLLAPLTVFWAHDRLISEIEIHAKLADILGRSRYTGLALLSLVTALAGLLVYTIIETVYGPNTFQALIAGARPSQRWLLFIAIFIAIWFYAATAGLFLTVIQAVWAGLSSWFPDNSSDDNSETESEAD</sequence>
<organism evidence="2 3">
    <name type="scientific">Haloplanus litoreus</name>
    <dbReference type="NCBI Taxonomy" id="767515"/>
    <lineage>
        <taxon>Archaea</taxon>
        <taxon>Methanobacteriati</taxon>
        <taxon>Methanobacteriota</taxon>
        <taxon>Stenosarchaea group</taxon>
        <taxon>Halobacteria</taxon>
        <taxon>Halobacteriales</taxon>
        <taxon>Haloferacaceae</taxon>
        <taxon>Haloplanus</taxon>
    </lineage>
</organism>
<keyword evidence="1" id="KW-1133">Transmembrane helix</keyword>
<dbReference type="RefSeq" id="WP_379703668.1">
    <property type="nucleotide sequence ID" value="NZ_JBHTAT010000001.1"/>
</dbReference>
<evidence type="ECO:0000313" key="2">
    <source>
        <dbReference type="EMBL" id="MFC7255440.1"/>
    </source>
</evidence>
<gene>
    <name evidence="2" type="ORF">ACFQKE_09080</name>
</gene>
<keyword evidence="3" id="KW-1185">Reference proteome</keyword>
<accession>A0ABD5ZYN5</accession>
<name>A0ABD5ZYN5_9EURY</name>
<dbReference type="Proteomes" id="UP001596434">
    <property type="component" value="Unassembled WGS sequence"/>
</dbReference>
<feature type="transmembrane region" description="Helical" evidence="1">
    <location>
        <begin position="38"/>
        <end position="55"/>
    </location>
</feature>